<dbReference type="EMBL" id="KY290955">
    <property type="protein sequence ID" value="APU01542.1"/>
    <property type="molecule type" value="Genomic_DNA"/>
</dbReference>
<dbReference type="InterPro" id="IPR043472">
    <property type="entry name" value="Macro_dom-like"/>
</dbReference>
<protein>
    <recommendedName>
        <fullName evidence="1">Macro domain-containing protein</fullName>
    </recommendedName>
</protein>
<evidence type="ECO:0000313" key="2">
    <source>
        <dbReference type="EMBL" id="APU01542.1"/>
    </source>
</evidence>
<dbReference type="InterPro" id="IPR002589">
    <property type="entry name" value="Macro_dom"/>
</dbReference>
<dbReference type="PROSITE" id="PS51154">
    <property type="entry name" value="MACRO"/>
    <property type="match status" value="1"/>
</dbReference>
<dbReference type="SMART" id="SM00506">
    <property type="entry name" value="A1pp"/>
    <property type="match status" value="1"/>
</dbReference>
<dbReference type="GO" id="GO:0140291">
    <property type="term" value="P:peptidyl-glutamate ADP-deribosylation"/>
    <property type="evidence" value="ECO:0007669"/>
    <property type="project" value="TreeGrafter"/>
</dbReference>
<dbReference type="PANTHER" id="PTHR12521">
    <property type="entry name" value="PROTEIN C6ORF130"/>
    <property type="match status" value="1"/>
</dbReference>
<feature type="domain" description="Macro" evidence="1">
    <location>
        <begin position="1"/>
        <end position="163"/>
    </location>
</feature>
<dbReference type="Proteomes" id="UP000225215">
    <property type="component" value="Segment"/>
</dbReference>
<evidence type="ECO:0000259" key="1">
    <source>
        <dbReference type="PROSITE" id="PS51154"/>
    </source>
</evidence>
<name>A0A219YC72_9CAUD</name>
<dbReference type="InterPro" id="IPR050892">
    <property type="entry name" value="ADP-ribose_metab_enzymes"/>
</dbReference>
<accession>A0A219YC72</accession>
<dbReference type="PANTHER" id="PTHR12521:SF0">
    <property type="entry name" value="ADP-RIBOSE GLYCOHYDROLASE OARD1"/>
    <property type="match status" value="1"/>
</dbReference>
<dbReference type="Pfam" id="PF01661">
    <property type="entry name" value="Macro"/>
    <property type="match status" value="1"/>
</dbReference>
<dbReference type="Gene3D" id="3.40.220.10">
    <property type="entry name" value="Leucine Aminopeptidase, subunit E, domain 1"/>
    <property type="match status" value="1"/>
</dbReference>
<proteinExistence type="predicted"/>
<reference evidence="2 3" key="1">
    <citation type="journal article" date="2017" name="Sci. Rep.">
        <title>Characterization and diversity of phages infecting Aeromonas salmonicida subsp. salmonicida.</title>
        <authorList>
            <person name="Vincent A.T."/>
            <person name="Paquet V.E."/>
            <person name="Bernatchez A."/>
            <person name="Tremblay D.M."/>
            <person name="Moineau S."/>
            <person name="Charette S.J."/>
        </authorList>
    </citation>
    <scope>NUCLEOTIDE SEQUENCE [LARGE SCALE GENOMIC DNA]</scope>
</reference>
<evidence type="ECO:0000313" key="3">
    <source>
        <dbReference type="Proteomes" id="UP000225215"/>
    </source>
</evidence>
<dbReference type="SUPFAM" id="SSF52949">
    <property type="entry name" value="Macro domain-like"/>
    <property type="match status" value="1"/>
</dbReference>
<organism evidence="2 3">
    <name type="scientific">Aeromonas phage 65.2</name>
    <dbReference type="NCBI Taxonomy" id="1932896"/>
    <lineage>
        <taxon>Viruses</taxon>
        <taxon>Duplodnaviria</taxon>
        <taxon>Heunggongvirae</taxon>
        <taxon>Uroviricota</taxon>
        <taxon>Caudoviricetes</taxon>
        <taxon>Pantevenvirales</taxon>
        <taxon>Straboviridae</taxon>
        <taxon>Emmerichvirinae</taxon>
        <taxon>Ishigurovirus</taxon>
        <taxon>Ishigurovirus osborne</taxon>
    </lineage>
</organism>
<sequence>MKIKYISGDMIDMMKDPEQLKIPTIFVHGCNCHLAMKSGIAGGISIHFPEAVQADEWYYKYFKDNMDMLGNYSYINLSEGVSVSKLCNLYTQYFPGADLRLDALEDTFRNIAEDYGYEGYRLVFPKIGAGVAGGDWEVISRIIENTIDDGDFTEIICVEWNKK</sequence>